<dbReference type="Proteomes" id="UP000641853">
    <property type="component" value="Unassembled WGS sequence"/>
</dbReference>
<sequence>MTFSQDNFIAKTNPDPYDQIIVLSQKVINAGFKNMWKLAQGDDDSPLTHFKKSIHGEYIEADVGIPSVNLHVESREPMLYFLLALTNGELAVYESDDSDKLFKWDIKDWVLAFNVVINQKKITKDSEEYKKFKERSGLPESNFSLAQLFIDASSSTKFNEDLTTFGEHKLSELTPAAKASVLQFIDHWIKVMSESGSSILGYSAQREQNNDELNKYAPSFPPTSIDYFCYPWRGADGSGANKDDQDNNALSYLLMSDFKNPPAEGSMKYSGPWVAGGDRVASFCMNRALFWSWMLPIARQVVVAMTPVPDTPYVSYAGTPSDMPWRTGPRYHIGDTDASANDYKWVPNPSGGWSTGSPMKFEINTVKDPHNSNDWMVGEEWGMLGLPSLRVPVQAEETNLVFWVEVFTDWQLSIDMTSIEEGGIVFHPKENNDEDVKVTYKEYGDMKMGSTAEDLAQSIADHLKQNMTAALDSVSYTLSQAMANANRLCLPAAGTFFMRDPVFNENGDLLIKLKYDGAPKDLRRLLDAHYAAQADDKSVSKAKAMGFQMIHCIQLLGGSASQGASMVFAPTGLCFNALSFLLDIPKKVHESHGEIDAVFAEVGPALAQIQIHERMDKSSQIDEALRLSIYQGMTSFVNLQTGS</sequence>
<dbReference type="AlphaFoldDB" id="A0A8H6QLR6"/>
<feature type="domain" description="Fungal STAND N-terminal Goodbye" evidence="1">
    <location>
        <begin position="517"/>
        <end position="611"/>
    </location>
</feature>
<evidence type="ECO:0000313" key="2">
    <source>
        <dbReference type="EMBL" id="KAF7175179.1"/>
    </source>
</evidence>
<dbReference type="InterPro" id="IPR031350">
    <property type="entry name" value="Goodbye_dom"/>
</dbReference>
<keyword evidence="3" id="KW-1185">Reference proteome</keyword>
<gene>
    <name evidence="2" type="ORF">CNMCM7691_006583</name>
</gene>
<evidence type="ECO:0000313" key="3">
    <source>
        <dbReference type="Proteomes" id="UP000641853"/>
    </source>
</evidence>
<comment type="caution">
    <text evidence="2">The sequence shown here is derived from an EMBL/GenBank/DDBJ whole genome shotgun (WGS) entry which is preliminary data.</text>
</comment>
<name>A0A8H6QLR6_9EURO</name>
<evidence type="ECO:0000259" key="1">
    <source>
        <dbReference type="Pfam" id="PF17109"/>
    </source>
</evidence>
<accession>A0A8H6QLR6</accession>
<protein>
    <recommendedName>
        <fullName evidence="1">Fungal STAND N-terminal Goodbye domain-containing protein</fullName>
    </recommendedName>
</protein>
<dbReference type="Pfam" id="PF17109">
    <property type="entry name" value="Goodbye"/>
    <property type="match status" value="1"/>
</dbReference>
<proteinExistence type="predicted"/>
<reference evidence="2" key="1">
    <citation type="submission" date="2020-06" db="EMBL/GenBank/DDBJ databases">
        <title>Draft genome sequences of strains closely related to Aspergillus parafelis and Aspergillus hiratsukae.</title>
        <authorList>
            <person name="Dos Santos R.A.C."/>
            <person name="Rivero-Menendez O."/>
            <person name="Steenwyk J.L."/>
            <person name="Mead M.E."/>
            <person name="Goldman G.H."/>
            <person name="Alastruey-Izquierdo A."/>
            <person name="Rokas A."/>
        </authorList>
    </citation>
    <scope>NUCLEOTIDE SEQUENCE</scope>
    <source>
        <strain evidence="2">CNM-CM7691</strain>
    </source>
</reference>
<dbReference type="EMBL" id="JACBAG010001925">
    <property type="protein sequence ID" value="KAF7175179.1"/>
    <property type="molecule type" value="Genomic_DNA"/>
</dbReference>
<organism evidence="2 3">
    <name type="scientific">Aspergillus felis</name>
    <dbReference type="NCBI Taxonomy" id="1287682"/>
    <lineage>
        <taxon>Eukaryota</taxon>
        <taxon>Fungi</taxon>
        <taxon>Dikarya</taxon>
        <taxon>Ascomycota</taxon>
        <taxon>Pezizomycotina</taxon>
        <taxon>Eurotiomycetes</taxon>
        <taxon>Eurotiomycetidae</taxon>
        <taxon>Eurotiales</taxon>
        <taxon>Aspergillaceae</taxon>
        <taxon>Aspergillus</taxon>
        <taxon>Aspergillus subgen. Fumigati</taxon>
    </lineage>
</organism>